<evidence type="ECO:0000256" key="4">
    <source>
        <dbReference type="ARBA" id="ARBA00023267"/>
    </source>
</evidence>
<dbReference type="EC" id="6.3.4.15" evidence="6"/>
<accession>A0ABW3U8J9</accession>
<dbReference type="Pfam" id="PF08279">
    <property type="entry name" value="HTH_11"/>
    <property type="match status" value="1"/>
</dbReference>
<dbReference type="InterPro" id="IPR045864">
    <property type="entry name" value="aa-tRNA-synth_II/BPL/LPL"/>
</dbReference>
<feature type="domain" description="BPL/LPL catalytic" evidence="7">
    <location>
        <begin position="96"/>
        <end position="271"/>
    </location>
</feature>
<keyword evidence="9" id="KW-1185">Reference proteome</keyword>
<gene>
    <name evidence="6 8" type="primary">birA</name>
    <name evidence="8" type="ORF">ACFQ2X_11130</name>
</gene>
<comment type="similarity">
    <text evidence="6">Belongs to the biotin--protein ligase family.</text>
</comment>
<dbReference type="HAMAP" id="MF_00978">
    <property type="entry name" value="Bifunct_BirA"/>
    <property type="match status" value="1"/>
</dbReference>
<feature type="binding site" evidence="6">
    <location>
        <position position="129"/>
    </location>
    <ligand>
        <name>biotin</name>
        <dbReference type="ChEBI" id="CHEBI:57586"/>
    </ligand>
</feature>
<comment type="function">
    <text evidence="6">Acts both as a biotin--[acetyl-CoA-carboxylase] ligase and a biotin-operon repressor. In the presence of ATP, BirA activates biotin to form the BirA-biotinyl-5'-adenylate (BirA-bio-5'-AMP or holoBirA) complex. HoloBirA can either transfer the biotinyl moiety to the biotin carboxyl carrier protein (BCCP) subunit of acetyl-CoA carboxylase, or bind to the biotin operator site and inhibit transcription of the operon.</text>
</comment>
<keyword evidence="6" id="KW-0678">Repressor</keyword>
<dbReference type="InterPro" id="IPR036390">
    <property type="entry name" value="WH_DNA-bd_sf"/>
</dbReference>
<evidence type="ECO:0000313" key="9">
    <source>
        <dbReference type="Proteomes" id="UP001597264"/>
    </source>
</evidence>
<reference evidence="9" key="1">
    <citation type="journal article" date="2019" name="Int. J. Syst. Evol. Microbiol.">
        <title>The Global Catalogue of Microorganisms (GCM) 10K type strain sequencing project: providing services to taxonomists for standard genome sequencing and annotation.</title>
        <authorList>
            <consortium name="The Broad Institute Genomics Platform"/>
            <consortium name="The Broad Institute Genome Sequencing Center for Infectious Disease"/>
            <person name="Wu L."/>
            <person name="Ma J."/>
        </authorList>
    </citation>
    <scope>NUCLEOTIDE SEQUENCE [LARGE SCALE GENOMIC DNA]</scope>
    <source>
        <strain evidence="9">CCUG 54356</strain>
    </source>
</reference>
<feature type="binding site" evidence="6">
    <location>
        <begin position="133"/>
        <end position="135"/>
    </location>
    <ligand>
        <name>biotin</name>
        <dbReference type="ChEBI" id="CHEBI:57586"/>
    </ligand>
</feature>
<feature type="DNA-binding region" description="H-T-H motif" evidence="6">
    <location>
        <begin position="32"/>
        <end position="51"/>
    </location>
</feature>
<dbReference type="Gene3D" id="2.30.30.100">
    <property type="match status" value="1"/>
</dbReference>
<evidence type="ECO:0000259" key="7">
    <source>
        <dbReference type="PROSITE" id="PS51733"/>
    </source>
</evidence>
<evidence type="ECO:0000256" key="5">
    <source>
        <dbReference type="ARBA" id="ARBA00047846"/>
    </source>
</evidence>
<dbReference type="InterPro" id="IPR008988">
    <property type="entry name" value="Transcriptional_repressor_C"/>
</dbReference>
<dbReference type="Gene3D" id="3.30.930.10">
    <property type="entry name" value="Bira Bifunctional Protein, Domain 2"/>
    <property type="match status" value="1"/>
</dbReference>
<evidence type="ECO:0000256" key="3">
    <source>
        <dbReference type="ARBA" id="ARBA00022840"/>
    </source>
</evidence>
<keyword evidence="3 6" id="KW-0067">ATP-binding</keyword>
<dbReference type="InterPro" id="IPR004143">
    <property type="entry name" value="BPL_LPL_catalytic"/>
</dbReference>
<keyword evidence="1 6" id="KW-0436">Ligase</keyword>
<keyword evidence="2 6" id="KW-0547">Nucleotide-binding</keyword>
<dbReference type="CDD" id="cd16442">
    <property type="entry name" value="BPL"/>
    <property type="match status" value="1"/>
</dbReference>
<dbReference type="SUPFAM" id="SSF55681">
    <property type="entry name" value="Class II aaRS and biotin synthetases"/>
    <property type="match status" value="1"/>
</dbReference>
<proteinExistence type="inferred from homology"/>
<dbReference type="InterPro" id="IPR004408">
    <property type="entry name" value="Biotin_CoA_COase_ligase"/>
</dbReference>
<dbReference type="InterPro" id="IPR030855">
    <property type="entry name" value="Bifunct_BirA"/>
</dbReference>
<comment type="catalytic activity">
    <reaction evidence="5 6">
        <text>biotin + L-lysyl-[protein] + ATP = N(6)-biotinyl-L-lysyl-[protein] + AMP + diphosphate + H(+)</text>
        <dbReference type="Rhea" id="RHEA:11756"/>
        <dbReference type="Rhea" id="RHEA-COMP:9752"/>
        <dbReference type="Rhea" id="RHEA-COMP:10505"/>
        <dbReference type="ChEBI" id="CHEBI:15378"/>
        <dbReference type="ChEBI" id="CHEBI:29969"/>
        <dbReference type="ChEBI" id="CHEBI:30616"/>
        <dbReference type="ChEBI" id="CHEBI:33019"/>
        <dbReference type="ChEBI" id="CHEBI:57586"/>
        <dbReference type="ChEBI" id="CHEBI:83144"/>
        <dbReference type="ChEBI" id="CHEBI:456215"/>
        <dbReference type="EC" id="6.3.4.15"/>
    </reaction>
</comment>
<dbReference type="SUPFAM" id="SSF46785">
    <property type="entry name" value="Winged helix' DNA-binding domain"/>
    <property type="match status" value="1"/>
</dbReference>
<name>A0ABW3U8J9_9GAMM</name>
<dbReference type="InterPro" id="IPR013196">
    <property type="entry name" value="HTH_11"/>
</dbReference>
<dbReference type="SUPFAM" id="SSF50037">
    <property type="entry name" value="C-terminal domain of transcriptional repressors"/>
    <property type="match status" value="1"/>
</dbReference>
<dbReference type="InterPro" id="IPR003142">
    <property type="entry name" value="BPL_C"/>
</dbReference>
<evidence type="ECO:0000256" key="1">
    <source>
        <dbReference type="ARBA" id="ARBA00022598"/>
    </source>
</evidence>
<dbReference type="Proteomes" id="UP001597264">
    <property type="component" value="Unassembled WGS sequence"/>
</dbReference>
<feature type="binding site" evidence="6">
    <location>
        <position position="200"/>
    </location>
    <ligand>
        <name>biotin</name>
        <dbReference type="ChEBI" id="CHEBI:57586"/>
    </ligand>
</feature>
<protein>
    <recommendedName>
        <fullName evidence="6">Bifunctional ligase/repressor BirA</fullName>
    </recommendedName>
    <alternativeName>
        <fullName evidence="6">Biotin operon repressor</fullName>
    </alternativeName>
    <alternativeName>
        <fullName evidence="6">Biotin--[acetyl-CoA-carboxylase] ligase</fullName>
        <ecNumber evidence="6">6.3.4.15</ecNumber>
    </alternativeName>
    <alternativeName>
        <fullName evidence="6">Biotin--protein ligase</fullName>
    </alternativeName>
    <alternativeName>
        <fullName evidence="6">Biotin-[acetyl-CoA carboxylase] synthetase</fullName>
    </alternativeName>
</protein>
<dbReference type="RefSeq" id="WP_230435708.1">
    <property type="nucleotide sequence ID" value="NZ_CP087715.1"/>
</dbReference>
<dbReference type="NCBIfam" id="NF008847">
    <property type="entry name" value="PRK11886.1-2"/>
    <property type="match status" value="1"/>
</dbReference>
<dbReference type="Pfam" id="PF02237">
    <property type="entry name" value="BPL_C"/>
    <property type="match status" value="1"/>
</dbReference>
<feature type="binding site" evidence="6">
    <location>
        <begin position="105"/>
        <end position="107"/>
    </location>
    <ligand>
        <name>biotin</name>
        <dbReference type="ChEBI" id="CHEBI:57586"/>
    </ligand>
</feature>
<keyword evidence="6" id="KW-0804">Transcription</keyword>
<organism evidence="8 9">
    <name type="scientific">Microbulbifer celer</name>
    <dbReference type="NCBI Taxonomy" id="435905"/>
    <lineage>
        <taxon>Bacteria</taxon>
        <taxon>Pseudomonadati</taxon>
        <taxon>Pseudomonadota</taxon>
        <taxon>Gammaproteobacteria</taxon>
        <taxon>Cellvibrionales</taxon>
        <taxon>Microbulbiferaceae</taxon>
        <taxon>Microbulbifer</taxon>
    </lineage>
</organism>
<dbReference type="NCBIfam" id="TIGR00121">
    <property type="entry name" value="birA_ligase"/>
    <property type="match status" value="1"/>
</dbReference>
<evidence type="ECO:0000313" key="8">
    <source>
        <dbReference type="EMBL" id="MFD1217153.1"/>
    </source>
</evidence>
<comment type="caution">
    <text evidence="8">The sequence shown here is derived from an EMBL/GenBank/DDBJ whole genome shotgun (WGS) entry which is preliminary data.</text>
</comment>
<dbReference type="Pfam" id="PF03099">
    <property type="entry name" value="BPL_LplA_LipB"/>
    <property type="match status" value="1"/>
</dbReference>
<dbReference type="InterPro" id="IPR036388">
    <property type="entry name" value="WH-like_DNA-bd_sf"/>
</dbReference>
<dbReference type="PROSITE" id="PS51733">
    <property type="entry name" value="BPL_LPL_CATALYTIC"/>
    <property type="match status" value="1"/>
</dbReference>
<keyword evidence="6" id="KW-0238">DNA-binding</keyword>
<evidence type="ECO:0000256" key="2">
    <source>
        <dbReference type="ARBA" id="ARBA00022741"/>
    </source>
</evidence>
<dbReference type="PANTHER" id="PTHR12835">
    <property type="entry name" value="BIOTIN PROTEIN LIGASE"/>
    <property type="match status" value="1"/>
</dbReference>
<dbReference type="CDD" id="cd00090">
    <property type="entry name" value="HTH_ARSR"/>
    <property type="match status" value="1"/>
</dbReference>
<dbReference type="EMBL" id="JBHTLR010000010">
    <property type="protein sequence ID" value="MFD1217153.1"/>
    <property type="molecule type" value="Genomic_DNA"/>
</dbReference>
<dbReference type="GO" id="GO:0004077">
    <property type="term" value="F:biotin--[biotin carboxyl-carrier protein] ligase activity"/>
    <property type="evidence" value="ECO:0007669"/>
    <property type="project" value="UniProtKB-EC"/>
</dbReference>
<dbReference type="Gene3D" id="1.10.10.10">
    <property type="entry name" value="Winged helix-like DNA-binding domain superfamily/Winged helix DNA-binding domain"/>
    <property type="match status" value="1"/>
</dbReference>
<evidence type="ECO:0000256" key="6">
    <source>
        <dbReference type="HAMAP-Rule" id="MF_00978"/>
    </source>
</evidence>
<keyword evidence="4 6" id="KW-0092">Biotin</keyword>
<sequence>MVERNTSSRPVEFIASLRPLLTLLADGAVHSGESLGEQLGISRAAVWKQLQKLELLGLEVISVKGRGYQLPGGLDLLEEKAIRAGMSADAATHLQVLQVEDLVDSTNARVLAALESGGGHGLVMLAEQQTAGRGRRGRAWQSPFASGINLSIGWQFNGGVPLLEGLSLAVGVALGRALSRFDVPGVRLKWPNDVWCQQRKLAGVLLELSGDLTDRCAVVIGIGLNMRLPEAVASAIDQPWIDLEQVRPGIGRNQLVAAMLSELMPLLESYPQVGFAGYRDEWMAMDQFAGQSVRLQSSRQCWSGIERGVDTAGALLLEVAGEHGESAGVRAFHGGEVSLRPAETPEKSGGPR</sequence>
<keyword evidence="6" id="KW-0805">Transcription regulation</keyword>
<dbReference type="InterPro" id="IPR011991">
    <property type="entry name" value="ArsR-like_HTH"/>
</dbReference>
<dbReference type="PANTHER" id="PTHR12835:SF5">
    <property type="entry name" value="BIOTIN--PROTEIN LIGASE"/>
    <property type="match status" value="1"/>
</dbReference>